<dbReference type="InterPro" id="IPR046341">
    <property type="entry name" value="SET_dom_sf"/>
</dbReference>
<sequence length="489" mass="54429">MQDFSEKIQQVHNEQLGRHLVANMHIDAGDTLLEERPLLVAPHWECSQLKCSQCMQESYVMCRRCQVFPLCMDCDQHSDFECEFFASGAGSGICKDLLVKNYGICALLKLLLLLEDPTTRDDCQSLVERPVKLEDYSDTEGMWQEHEEQVVRPLLASGLAGAMPAQQLTADVLHAHCIRIDCNAFEVTGRDGETLKGVFVCGAGLPHHCVPNTVVALDEQFNMKLYAAVPLSAGDVIYNSYANPLMGTSQRQHQLRLSRHVDCRCSRCCDATEMGTHMSSMKCRECSAGFAICELGPDGSGDWRCLDCSAVQPAVDVHELLAEVGGALVEAKGDLQVYESLLVRYKQLLHPNHFLLLDIKQNIASILRAAALMNSMETPCKKMLARRVELCSDLLPVCRAVVPGLSKLYAIALFEYLLALIELIELQFAESDLSKKEYAAQLRIGSQVAKEALDLLRFEPENSAEGYLSDRISMELERIDSDLMKYGGR</sequence>
<dbReference type="OMA" id="AFECEFF"/>
<dbReference type="InterPro" id="IPR053010">
    <property type="entry name" value="SET_SmydA-8"/>
</dbReference>
<organism evidence="1 2">
    <name type="scientific">Drosophila guanche</name>
    <name type="common">Fruit fly</name>
    <dbReference type="NCBI Taxonomy" id="7266"/>
    <lineage>
        <taxon>Eukaryota</taxon>
        <taxon>Metazoa</taxon>
        <taxon>Ecdysozoa</taxon>
        <taxon>Arthropoda</taxon>
        <taxon>Hexapoda</taxon>
        <taxon>Insecta</taxon>
        <taxon>Pterygota</taxon>
        <taxon>Neoptera</taxon>
        <taxon>Endopterygota</taxon>
        <taxon>Diptera</taxon>
        <taxon>Brachycera</taxon>
        <taxon>Muscomorpha</taxon>
        <taxon>Ephydroidea</taxon>
        <taxon>Drosophilidae</taxon>
        <taxon>Drosophila</taxon>
        <taxon>Sophophora</taxon>
    </lineage>
</organism>
<dbReference type="Gene3D" id="2.170.270.10">
    <property type="entry name" value="SET domain"/>
    <property type="match status" value="1"/>
</dbReference>
<reference evidence="2" key="1">
    <citation type="submission" date="2018-01" db="EMBL/GenBank/DDBJ databases">
        <authorList>
            <person name="Alioto T."/>
            <person name="Alioto T."/>
        </authorList>
    </citation>
    <scope>NUCLEOTIDE SEQUENCE [LARGE SCALE GENOMIC DNA]</scope>
</reference>
<dbReference type="STRING" id="7266.A0A3B0JQ59"/>
<keyword evidence="2" id="KW-1185">Reference proteome</keyword>
<dbReference type="Proteomes" id="UP000268350">
    <property type="component" value="Unassembled WGS sequence"/>
</dbReference>
<dbReference type="PANTHER" id="PTHR46455">
    <property type="entry name" value="SET AND MYND DOMAIN CONTAINING, ARTHROPOD-SPECIFIC, MEMBER 4, ISOFORM A"/>
    <property type="match status" value="1"/>
</dbReference>
<dbReference type="PANTHER" id="PTHR46455:SF6">
    <property type="entry name" value="RE22408P-RELATED"/>
    <property type="match status" value="1"/>
</dbReference>
<evidence type="ECO:0000313" key="2">
    <source>
        <dbReference type="Proteomes" id="UP000268350"/>
    </source>
</evidence>
<dbReference type="Gene3D" id="1.10.220.160">
    <property type="match status" value="1"/>
</dbReference>
<dbReference type="Gene3D" id="6.10.140.2220">
    <property type="match status" value="1"/>
</dbReference>
<evidence type="ECO:0000313" key="1">
    <source>
        <dbReference type="EMBL" id="SPP74791.1"/>
    </source>
</evidence>
<name>A0A3B0JQ59_DROGU</name>
<dbReference type="SUPFAM" id="SSF82199">
    <property type="entry name" value="SET domain"/>
    <property type="match status" value="1"/>
</dbReference>
<dbReference type="OrthoDB" id="77368at2759"/>
<protein>
    <submittedName>
        <fullName evidence="1">Blast:Protein msta, isoform B</fullName>
    </submittedName>
</protein>
<dbReference type="EMBL" id="OUUW01000001">
    <property type="protein sequence ID" value="SPP74791.1"/>
    <property type="molecule type" value="Genomic_DNA"/>
</dbReference>
<dbReference type="CDD" id="cd20071">
    <property type="entry name" value="SET_SMYD"/>
    <property type="match status" value="1"/>
</dbReference>
<gene>
    <name evidence="1" type="ORF">DGUA_6G002480</name>
</gene>
<dbReference type="AlphaFoldDB" id="A0A3B0JQ59"/>
<proteinExistence type="predicted"/>
<accession>A0A3B0JQ59</accession>